<gene>
    <name evidence="3" type="ORF">RJ640_012777</name>
</gene>
<evidence type="ECO:0000313" key="4">
    <source>
        <dbReference type="Proteomes" id="UP001187471"/>
    </source>
</evidence>
<dbReference type="Gene3D" id="3.40.50.300">
    <property type="entry name" value="P-loop containing nucleotide triphosphate hydrolases"/>
    <property type="match status" value="1"/>
</dbReference>
<evidence type="ECO:0000256" key="1">
    <source>
        <dbReference type="SAM" id="MobiDB-lite"/>
    </source>
</evidence>
<accession>A0AA88RPW6</accession>
<dbReference type="Pfam" id="PF00005">
    <property type="entry name" value="ABC_tran"/>
    <property type="match status" value="1"/>
</dbReference>
<dbReference type="GO" id="GO:0016887">
    <property type="term" value="F:ATP hydrolysis activity"/>
    <property type="evidence" value="ECO:0007669"/>
    <property type="project" value="InterPro"/>
</dbReference>
<evidence type="ECO:0000313" key="3">
    <source>
        <dbReference type="EMBL" id="KAK2993903.1"/>
    </source>
</evidence>
<evidence type="ECO:0000259" key="2">
    <source>
        <dbReference type="Pfam" id="PF00005"/>
    </source>
</evidence>
<dbReference type="AlphaFoldDB" id="A0AA88RPW6"/>
<dbReference type="InterPro" id="IPR039421">
    <property type="entry name" value="Type_1_exporter"/>
</dbReference>
<protein>
    <recommendedName>
        <fullName evidence="2">ABC transporter domain-containing protein</fullName>
    </recommendedName>
</protein>
<dbReference type="SUPFAM" id="SSF52540">
    <property type="entry name" value="P-loop containing nucleoside triphosphate hydrolases"/>
    <property type="match status" value="1"/>
</dbReference>
<dbReference type="PANTHER" id="PTHR24221:SF604">
    <property type="entry name" value="ABC TRANSPORTER B FAMILY MEMBER 9"/>
    <property type="match status" value="1"/>
</dbReference>
<dbReference type="Proteomes" id="UP001187471">
    <property type="component" value="Unassembled WGS sequence"/>
</dbReference>
<name>A0AA88RPW6_9ASTE</name>
<organism evidence="3 4">
    <name type="scientific">Escallonia rubra</name>
    <dbReference type="NCBI Taxonomy" id="112253"/>
    <lineage>
        <taxon>Eukaryota</taxon>
        <taxon>Viridiplantae</taxon>
        <taxon>Streptophyta</taxon>
        <taxon>Embryophyta</taxon>
        <taxon>Tracheophyta</taxon>
        <taxon>Spermatophyta</taxon>
        <taxon>Magnoliopsida</taxon>
        <taxon>eudicotyledons</taxon>
        <taxon>Gunneridae</taxon>
        <taxon>Pentapetalae</taxon>
        <taxon>asterids</taxon>
        <taxon>campanulids</taxon>
        <taxon>Escalloniales</taxon>
        <taxon>Escalloniaceae</taxon>
        <taxon>Escallonia</taxon>
    </lineage>
</organism>
<reference evidence="3" key="1">
    <citation type="submission" date="2022-12" db="EMBL/GenBank/DDBJ databases">
        <title>Draft genome assemblies for two species of Escallonia (Escalloniales).</title>
        <authorList>
            <person name="Chanderbali A."/>
            <person name="Dervinis C."/>
            <person name="Anghel I."/>
            <person name="Soltis D."/>
            <person name="Soltis P."/>
            <person name="Zapata F."/>
        </authorList>
    </citation>
    <scope>NUCLEOTIDE SEQUENCE</scope>
    <source>
        <strain evidence="3">UCBG92.1500</strain>
        <tissue evidence="3">Leaf</tissue>
    </source>
</reference>
<proteinExistence type="predicted"/>
<dbReference type="GO" id="GO:0005524">
    <property type="term" value="F:ATP binding"/>
    <property type="evidence" value="ECO:0007669"/>
    <property type="project" value="InterPro"/>
</dbReference>
<dbReference type="InterPro" id="IPR027417">
    <property type="entry name" value="P-loop_NTPase"/>
</dbReference>
<feature type="region of interest" description="Disordered" evidence="1">
    <location>
        <begin position="92"/>
        <end position="114"/>
    </location>
</feature>
<feature type="domain" description="ABC transporter" evidence="2">
    <location>
        <begin position="9"/>
        <end position="46"/>
    </location>
</feature>
<dbReference type="GO" id="GO:0016020">
    <property type="term" value="C:membrane"/>
    <property type="evidence" value="ECO:0007669"/>
    <property type="project" value="TreeGrafter"/>
</dbReference>
<dbReference type="EMBL" id="JAVXUO010000262">
    <property type="protein sequence ID" value="KAK2993903.1"/>
    <property type="molecule type" value="Genomic_DNA"/>
</dbReference>
<sequence length="114" mass="12642">MSALPQGYDTLVGERVVQLSGGQKQRLAIARAIPKEPKMLLPDYATSTLDAESECIVQDGLDAGMKYSEGIQQQLRAFLMLKEEKIRSKERLKKSRKEIVSGKGKRGVDPATQH</sequence>
<keyword evidence="4" id="KW-1185">Reference proteome</keyword>
<dbReference type="InterPro" id="IPR003439">
    <property type="entry name" value="ABC_transporter-like_ATP-bd"/>
</dbReference>
<comment type="caution">
    <text evidence="3">The sequence shown here is derived from an EMBL/GenBank/DDBJ whole genome shotgun (WGS) entry which is preliminary data.</text>
</comment>
<dbReference type="GO" id="GO:0042626">
    <property type="term" value="F:ATPase-coupled transmembrane transporter activity"/>
    <property type="evidence" value="ECO:0007669"/>
    <property type="project" value="TreeGrafter"/>
</dbReference>
<dbReference type="PANTHER" id="PTHR24221">
    <property type="entry name" value="ATP-BINDING CASSETTE SUB-FAMILY B"/>
    <property type="match status" value="1"/>
</dbReference>